<proteinExistence type="predicted"/>
<sequence>MPTIEEDTSPVSQRLHVFCELYRGMNSLGMVASLHRVGPKSLFIYLFSKSPKP</sequence>
<accession>A0A2P2LP44</accession>
<organism evidence="1">
    <name type="scientific">Rhizophora mucronata</name>
    <name type="common">Asiatic mangrove</name>
    <dbReference type="NCBI Taxonomy" id="61149"/>
    <lineage>
        <taxon>Eukaryota</taxon>
        <taxon>Viridiplantae</taxon>
        <taxon>Streptophyta</taxon>
        <taxon>Embryophyta</taxon>
        <taxon>Tracheophyta</taxon>
        <taxon>Spermatophyta</taxon>
        <taxon>Magnoliopsida</taxon>
        <taxon>eudicotyledons</taxon>
        <taxon>Gunneridae</taxon>
        <taxon>Pentapetalae</taxon>
        <taxon>rosids</taxon>
        <taxon>fabids</taxon>
        <taxon>Malpighiales</taxon>
        <taxon>Rhizophoraceae</taxon>
        <taxon>Rhizophora</taxon>
    </lineage>
</organism>
<protein>
    <submittedName>
        <fullName evidence="1">Uncharacterized protein</fullName>
    </submittedName>
</protein>
<evidence type="ECO:0000313" key="1">
    <source>
        <dbReference type="EMBL" id="MBX19729.1"/>
    </source>
</evidence>
<dbReference type="AlphaFoldDB" id="A0A2P2LP44"/>
<reference evidence="1" key="1">
    <citation type="submission" date="2018-02" db="EMBL/GenBank/DDBJ databases">
        <title>Rhizophora mucronata_Transcriptome.</title>
        <authorList>
            <person name="Meera S.P."/>
            <person name="Sreeshan A."/>
            <person name="Augustine A."/>
        </authorList>
    </citation>
    <scope>NUCLEOTIDE SEQUENCE</scope>
    <source>
        <tissue evidence="1">Leaf</tissue>
    </source>
</reference>
<name>A0A2P2LP44_RHIMU</name>
<dbReference type="EMBL" id="GGEC01039245">
    <property type="protein sequence ID" value="MBX19729.1"/>
    <property type="molecule type" value="Transcribed_RNA"/>
</dbReference>